<keyword evidence="3" id="KW-1185">Reference proteome</keyword>
<dbReference type="Proteomes" id="UP001642360">
    <property type="component" value="Unassembled WGS sequence"/>
</dbReference>
<gene>
    <name evidence="2" type="ORF">ILEXP_LOCUS58195</name>
</gene>
<reference evidence="2 3" key="1">
    <citation type="submission" date="2024-02" db="EMBL/GenBank/DDBJ databases">
        <authorList>
            <person name="Vignale AGUSTIN F."/>
            <person name="Sosa J E."/>
            <person name="Modenutti C."/>
        </authorList>
    </citation>
    <scope>NUCLEOTIDE SEQUENCE [LARGE SCALE GENOMIC DNA]</scope>
</reference>
<protein>
    <submittedName>
        <fullName evidence="2">Uncharacterized protein</fullName>
    </submittedName>
</protein>
<comment type="caution">
    <text evidence="2">The sequence shown here is derived from an EMBL/GenBank/DDBJ whole genome shotgun (WGS) entry which is preliminary data.</text>
</comment>
<proteinExistence type="predicted"/>
<evidence type="ECO:0000313" key="2">
    <source>
        <dbReference type="EMBL" id="CAK9187619.1"/>
    </source>
</evidence>
<feature type="compositionally biased region" description="Basic and acidic residues" evidence="1">
    <location>
        <begin position="147"/>
        <end position="163"/>
    </location>
</feature>
<organism evidence="2 3">
    <name type="scientific">Ilex paraguariensis</name>
    <name type="common">yerba mate</name>
    <dbReference type="NCBI Taxonomy" id="185542"/>
    <lineage>
        <taxon>Eukaryota</taxon>
        <taxon>Viridiplantae</taxon>
        <taxon>Streptophyta</taxon>
        <taxon>Embryophyta</taxon>
        <taxon>Tracheophyta</taxon>
        <taxon>Spermatophyta</taxon>
        <taxon>Magnoliopsida</taxon>
        <taxon>eudicotyledons</taxon>
        <taxon>Gunneridae</taxon>
        <taxon>Pentapetalae</taxon>
        <taxon>asterids</taxon>
        <taxon>campanulids</taxon>
        <taxon>Aquifoliales</taxon>
        <taxon>Aquifoliaceae</taxon>
        <taxon>Ilex</taxon>
    </lineage>
</organism>
<evidence type="ECO:0000313" key="3">
    <source>
        <dbReference type="Proteomes" id="UP001642360"/>
    </source>
</evidence>
<evidence type="ECO:0000256" key="1">
    <source>
        <dbReference type="SAM" id="MobiDB-lite"/>
    </source>
</evidence>
<accession>A0ABC8V2Z1</accession>
<name>A0ABC8V2Z1_9AQUA</name>
<dbReference type="AlphaFoldDB" id="A0ABC8V2Z1"/>
<dbReference type="EMBL" id="CAUOFW020010057">
    <property type="protein sequence ID" value="CAK9187619.1"/>
    <property type="molecule type" value="Genomic_DNA"/>
</dbReference>
<feature type="region of interest" description="Disordered" evidence="1">
    <location>
        <begin position="139"/>
        <end position="172"/>
    </location>
</feature>
<sequence>MKQTFASNQKDQQTPPHNIFTIELATTDRSWTTLFKSASGDLFGLKFSSHALASLAASDVLVSACSGSPLPNASVACGIIELKMPYSYTNTHLSKGSLHCGFVPMISSTRFSASAALPLIVPLIIRCLFACSSYQIFSSSQGGGLAKKKEMKEEDEHREDQSSHHFAYLESK</sequence>